<dbReference type="InterPro" id="IPR001867">
    <property type="entry name" value="OmpR/PhoB-type_DNA-bd"/>
</dbReference>
<dbReference type="Gene3D" id="1.10.10.10">
    <property type="entry name" value="Winged helix-like DNA-binding domain superfamily/Winged helix DNA-binding domain"/>
    <property type="match status" value="1"/>
</dbReference>
<dbReference type="PANTHER" id="PTHR35807">
    <property type="entry name" value="TRANSCRIPTIONAL REGULATOR REDD-RELATED"/>
    <property type="match status" value="1"/>
</dbReference>
<evidence type="ECO:0000256" key="2">
    <source>
        <dbReference type="ARBA" id="ARBA00023015"/>
    </source>
</evidence>
<comment type="similarity">
    <text evidence="1">Belongs to the AfsR/DnrI/RedD regulatory family.</text>
</comment>
<dbReference type="SMART" id="SM00862">
    <property type="entry name" value="Trans_reg_C"/>
    <property type="match status" value="1"/>
</dbReference>
<evidence type="ECO:0000256" key="5">
    <source>
        <dbReference type="PROSITE-ProRule" id="PRU01091"/>
    </source>
</evidence>
<dbReference type="InterPro" id="IPR027417">
    <property type="entry name" value="P-loop_NTPase"/>
</dbReference>
<dbReference type="InterPro" id="IPR036388">
    <property type="entry name" value="WH-like_DNA-bd_sf"/>
</dbReference>
<proteinExistence type="inferred from homology"/>
<dbReference type="RefSeq" id="WP_323333754.1">
    <property type="nucleotide sequence ID" value="NZ_JAYFSI010000012.1"/>
</dbReference>
<accession>A0ABU5RGC2</accession>
<keyword evidence="3 5" id="KW-0238">DNA-binding</keyword>
<evidence type="ECO:0000256" key="1">
    <source>
        <dbReference type="ARBA" id="ARBA00005820"/>
    </source>
</evidence>
<keyword evidence="8" id="KW-1185">Reference proteome</keyword>
<dbReference type="CDD" id="cd02019">
    <property type="entry name" value="NK"/>
    <property type="match status" value="1"/>
</dbReference>
<dbReference type="PRINTS" id="PR00364">
    <property type="entry name" value="DISEASERSIST"/>
</dbReference>
<dbReference type="InterPro" id="IPR016032">
    <property type="entry name" value="Sig_transdc_resp-reg_C-effctor"/>
</dbReference>
<dbReference type="Pfam" id="PF03704">
    <property type="entry name" value="BTAD"/>
    <property type="match status" value="1"/>
</dbReference>
<dbReference type="EMBL" id="JAYFSI010000012">
    <property type="protein sequence ID" value="MEA5365321.1"/>
    <property type="molecule type" value="Genomic_DNA"/>
</dbReference>
<evidence type="ECO:0000313" key="8">
    <source>
        <dbReference type="Proteomes" id="UP001304298"/>
    </source>
</evidence>
<dbReference type="SUPFAM" id="SSF46894">
    <property type="entry name" value="C-terminal effector domain of the bipartite response regulators"/>
    <property type="match status" value="1"/>
</dbReference>
<dbReference type="Pfam" id="PF00486">
    <property type="entry name" value="Trans_reg_C"/>
    <property type="match status" value="1"/>
</dbReference>
<dbReference type="SUPFAM" id="SSF52540">
    <property type="entry name" value="P-loop containing nucleoside triphosphate hydrolases"/>
    <property type="match status" value="1"/>
</dbReference>
<dbReference type="PROSITE" id="PS51755">
    <property type="entry name" value="OMPR_PHOB"/>
    <property type="match status" value="1"/>
</dbReference>
<evidence type="ECO:0000313" key="7">
    <source>
        <dbReference type="EMBL" id="MEA5365321.1"/>
    </source>
</evidence>
<dbReference type="InterPro" id="IPR003593">
    <property type="entry name" value="AAA+_ATPase"/>
</dbReference>
<protein>
    <submittedName>
        <fullName evidence="7">BTAD domain-containing putative transcriptional regulator</fullName>
    </submittedName>
</protein>
<dbReference type="InterPro" id="IPR051677">
    <property type="entry name" value="AfsR-DnrI-RedD_regulator"/>
</dbReference>
<dbReference type="SUPFAM" id="SSF48452">
    <property type="entry name" value="TPR-like"/>
    <property type="match status" value="1"/>
</dbReference>
<dbReference type="CDD" id="cd15831">
    <property type="entry name" value="BTAD"/>
    <property type="match status" value="1"/>
</dbReference>
<feature type="DNA-binding region" description="OmpR/PhoB-type" evidence="5">
    <location>
        <begin position="1"/>
        <end position="91"/>
    </location>
</feature>
<feature type="domain" description="OmpR/PhoB-type" evidence="6">
    <location>
        <begin position="1"/>
        <end position="91"/>
    </location>
</feature>
<dbReference type="InterPro" id="IPR005158">
    <property type="entry name" value="BTAD"/>
</dbReference>
<evidence type="ECO:0000256" key="3">
    <source>
        <dbReference type="ARBA" id="ARBA00023125"/>
    </source>
</evidence>
<dbReference type="Pfam" id="PF00931">
    <property type="entry name" value="NB-ARC"/>
    <property type="match status" value="1"/>
</dbReference>
<organism evidence="7 8">
    <name type="scientific">Amycolatopsis heterodermiae</name>
    <dbReference type="NCBI Taxonomy" id="3110235"/>
    <lineage>
        <taxon>Bacteria</taxon>
        <taxon>Bacillati</taxon>
        <taxon>Actinomycetota</taxon>
        <taxon>Actinomycetes</taxon>
        <taxon>Pseudonocardiales</taxon>
        <taxon>Pseudonocardiaceae</taxon>
        <taxon>Amycolatopsis</taxon>
    </lineage>
</organism>
<gene>
    <name evidence="7" type="ORF">VA596_37735</name>
</gene>
<dbReference type="Gene3D" id="1.25.40.10">
    <property type="entry name" value="Tetratricopeptide repeat domain"/>
    <property type="match status" value="1"/>
</dbReference>
<dbReference type="SMART" id="SM01043">
    <property type="entry name" value="BTAD"/>
    <property type="match status" value="1"/>
</dbReference>
<dbReference type="Proteomes" id="UP001304298">
    <property type="component" value="Unassembled WGS sequence"/>
</dbReference>
<dbReference type="InterPro" id="IPR002182">
    <property type="entry name" value="NB-ARC"/>
</dbReference>
<evidence type="ECO:0000259" key="6">
    <source>
        <dbReference type="PROSITE" id="PS51755"/>
    </source>
</evidence>
<dbReference type="InterPro" id="IPR011990">
    <property type="entry name" value="TPR-like_helical_dom_sf"/>
</dbReference>
<dbReference type="PANTHER" id="PTHR35807:SF1">
    <property type="entry name" value="TRANSCRIPTIONAL REGULATOR REDD"/>
    <property type="match status" value="1"/>
</dbReference>
<keyword evidence="4" id="KW-0804">Transcription</keyword>
<name>A0ABU5RGC2_9PSEU</name>
<keyword evidence="2" id="KW-0805">Transcription regulation</keyword>
<dbReference type="Gene3D" id="3.40.50.300">
    <property type="entry name" value="P-loop containing nucleotide triphosphate hydrolases"/>
    <property type="match status" value="1"/>
</dbReference>
<comment type="caution">
    <text evidence="7">The sequence shown here is derived from an EMBL/GenBank/DDBJ whole genome shotgun (WGS) entry which is preliminary data.</text>
</comment>
<dbReference type="SMART" id="SM00382">
    <property type="entry name" value="AAA"/>
    <property type="match status" value="1"/>
</dbReference>
<sequence>MYFKVLGTLRVQRDGERVDLGGLRQQRLLVMLLLNADKVVSAERLLEAMWDGEPPVTARRQLHNAVAALRRSFAAAKHLVVKDGPGYRIQVDQQDIDAHRFTAMVASASAAAAAGRPTAAVEQLESALALWDGPALSGLNSPVFEIAAARFEENRLSATERLIGLRLDGGDAAALVPQLGELVSQHPLREETRKLLMLALHRCGRKADALTTYEQCRRLLRAELGVDPGASLRELYERILRDDRPRTPAPAPSRAAERGNRSFLPYDTAHFTGRAEELRFLTGCRSAAGTALSILALDGMPGVGKTTLAVRLAHQLAHRFPDGHLFVDLHGHSADQEPLGPDAALERLLLDFGVARDRIPHDSGHRAARWRAELAERRVLVVLDNALDARQIRPLLPGTGKALVIVTSQRRLAGLDGVTSRSLDVFSPAEAAALFTRIAGLGRTGVRPDLVAEIVSLCGFLPLAVSIAASRFHNRPAWTLEHLVTRLRDRANRLGVLSLDDRSVAAQFEASYRKLSAGQRKLVRVLGSTTHPGEEFDAGTAALLLNLPVPDAERLLEELFDAHLVRQRTAGRYHFHELVQDHARAKADDREPGDGLRSTFGRTALATVTELECSFG</sequence>
<evidence type="ECO:0000256" key="4">
    <source>
        <dbReference type="ARBA" id="ARBA00023163"/>
    </source>
</evidence>
<reference evidence="7 8" key="1">
    <citation type="submission" date="2023-12" db="EMBL/GenBank/DDBJ databases">
        <title>Amycolatopsis sp. V23-08.</title>
        <authorList>
            <person name="Somphong A."/>
        </authorList>
    </citation>
    <scope>NUCLEOTIDE SEQUENCE [LARGE SCALE GENOMIC DNA]</scope>
    <source>
        <strain evidence="7 8">V23-08</strain>
    </source>
</reference>